<organism evidence="3 4">
    <name type="scientific">Thermobispora bispora (strain ATCC 19993 / DSM 43833 / CBS 139.67 / JCM 10125 / KCTC 9307 / NBRC 14880 / R51)</name>
    <dbReference type="NCBI Taxonomy" id="469371"/>
    <lineage>
        <taxon>Bacteria</taxon>
        <taxon>Bacillati</taxon>
        <taxon>Actinomycetota</taxon>
        <taxon>Actinomycetes</taxon>
        <taxon>Streptosporangiales</taxon>
        <taxon>Streptosporangiaceae</taxon>
        <taxon>Thermobispora</taxon>
    </lineage>
</organism>
<dbReference type="KEGG" id="tbi:Tbis_2817"/>
<dbReference type="InterPro" id="IPR035940">
    <property type="entry name" value="CAP_sf"/>
</dbReference>
<dbReference type="SUPFAM" id="SSF55797">
    <property type="entry name" value="PR-1-like"/>
    <property type="match status" value="1"/>
</dbReference>
<dbReference type="Gene3D" id="3.40.33.10">
    <property type="entry name" value="CAP"/>
    <property type="match status" value="1"/>
</dbReference>
<keyword evidence="4" id="KW-1185">Reference proteome</keyword>
<dbReference type="STRING" id="469371.Tbis_2817"/>
<dbReference type="RefSeq" id="WP_013133049.1">
    <property type="nucleotide sequence ID" value="NC_014165.1"/>
</dbReference>
<keyword evidence="1" id="KW-0732">Signal</keyword>
<dbReference type="HOGENOM" id="CLU_048111_2_2_11"/>
<gene>
    <name evidence="3" type="ordered locus">Tbis_2817</name>
</gene>
<protein>
    <submittedName>
        <fullName evidence="3">SCP-like extracellular</fullName>
    </submittedName>
</protein>
<dbReference type="CDD" id="cd05379">
    <property type="entry name" value="CAP_bacterial"/>
    <property type="match status" value="1"/>
</dbReference>
<proteinExistence type="predicted"/>
<evidence type="ECO:0000259" key="2">
    <source>
        <dbReference type="Pfam" id="PF00188"/>
    </source>
</evidence>
<dbReference type="Proteomes" id="UP000006640">
    <property type="component" value="Chromosome"/>
</dbReference>
<feature type="signal peptide" evidence="1">
    <location>
        <begin position="1"/>
        <end position="25"/>
    </location>
</feature>
<dbReference type="Pfam" id="PF00188">
    <property type="entry name" value="CAP"/>
    <property type="match status" value="1"/>
</dbReference>
<dbReference type="InterPro" id="IPR014044">
    <property type="entry name" value="CAP_dom"/>
</dbReference>
<evidence type="ECO:0000313" key="3">
    <source>
        <dbReference type="EMBL" id="ADG89516.1"/>
    </source>
</evidence>
<evidence type="ECO:0000256" key="1">
    <source>
        <dbReference type="SAM" id="SignalP"/>
    </source>
</evidence>
<dbReference type="EMBL" id="CP001874">
    <property type="protein sequence ID" value="ADG89516.1"/>
    <property type="molecule type" value="Genomic_DNA"/>
</dbReference>
<accession>D6Y6A0</accession>
<dbReference type="AlphaFoldDB" id="D6Y6A0"/>
<reference evidence="3 4" key="1">
    <citation type="submission" date="2010-01" db="EMBL/GenBank/DDBJ databases">
        <title>The complete genome of Thermobispora bispora DSM 43833.</title>
        <authorList>
            <consortium name="US DOE Joint Genome Institute (JGI-PGF)"/>
            <person name="Lucas S."/>
            <person name="Copeland A."/>
            <person name="Lapidus A."/>
            <person name="Glavina del Rio T."/>
            <person name="Dalin E."/>
            <person name="Tice H."/>
            <person name="Bruce D."/>
            <person name="Goodwin L."/>
            <person name="Pitluck S."/>
            <person name="Kyrpides N."/>
            <person name="Mavromatis K."/>
            <person name="Ivanova N."/>
            <person name="Mikhailova N."/>
            <person name="Chertkov O."/>
            <person name="Brettin T."/>
            <person name="Detter J.C."/>
            <person name="Han C."/>
            <person name="Larimer F."/>
            <person name="Land M."/>
            <person name="Hauser L."/>
            <person name="Markowitz V."/>
            <person name="Cheng J.-F."/>
            <person name="Hugenholtz P."/>
            <person name="Woyke T."/>
            <person name="Wu D."/>
            <person name="Jando M."/>
            <person name="Schneider S."/>
            <person name="Klenk H.-P."/>
            <person name="Eisen J.A."/>
        </authorList>
    </citation>
    <scope>NUCLEOTIDE SEQUENCE [LARGE SCALE GENOMIC DNA]</scope>
    <source>
        <strain evidence="4">ATCC 19993 / DSM 43833 / CBS 139.67 / JCM 10125 / KCTC 9307 / NBRC 14880 / R51</strain>
    </source>
</reference>
<dbReference type="PANTHER" id="PTHR31157">
    <property type="entry name" value="SCP DOMAIN-CONTAINING PROTEIN"/>
    <property type="match status" value="1"/>
</dbReference>
<dbReference type="PANTHER" id="PTHR31157:SF1">
    <property type="entry name" value="SCP DOMAIN-CONTAINING PROTEIN"/>
    <property type="match status" value="1"/>
</dbReference>
<name>D6Y6A0_THEBD</name>
<evidence type="ECO:0000313" key="4">
    <source>
        <dbReference type="Proteomes" id="UP000006640"/>
    </source>
</evidence>
<sequence length="249" mass="26579">MKRALGLAVSLSGIAILAPAAPAQAAVPDECRVTAGTPRLAADGMIKATGTRTGCQEPATLRVRIWKVLTGPDRAVKSVVSPPGAGRLTASVRCANGVFYTTVTDSLGRVARSKAVRLSCTTVGTAIENEVVRLTNLERAKAGCKPLVHDRRLRQAAYAHSADMSARNYFSHTSLDGRTFVDRIEATGYRYTALAENIAKGHPTAQAVVRGWMDSPGHRSNILDCRFTHIGVGYVKAGGPYWTQTFGRS</sequence>
<feature type="domain" description="SCP" evidence="2">
    <location>
        <begin position="133"/>
        <end position="246"/>
    </location>
</feature>
<feature type="chain" id="PRO_5003091034" evidence="1">
    <location>
        <begin position="26"/>
        <end position="249"/>
    </location>
</feature>
<dbReference type="eggNOG" id="COG2340">
    <property type="taxonomic scope" value="Bacteria"/>
</dbReference>